<reference evidence="13 14" key="1">
    <citation type="submission" date="2020-04" db="EMBL/GenBank/DDBJ databases">
        <authorList>
            <person name="Wallbank WR R."/>
            <person name="Pardo Diaz C."/>
            <person name="Kozak K."/>
            <person name="Martin S."/>
            <person name="Jiggins C."/>
            <person name="Moest M."/>
            <person name="Warren A I."/>
            <person name="Byers J.R.P. K."/>
            <person name="Montejo-Kovacevich G."/>
            <person name="Yen C E."/>
        </authorList>
    </citation>
    <scope>NUCLEOTIDE SEQUENCE [LARGE SCALE GENOMIC DNA]</scope>
</reference>
<dbReference type="GO" id="GO:0004222">
    <property type="term" value="F:metalloendopeptidase activity"/>
    <property type="evidence" value="ECO:0007669"/>
    <property type="project" value="UniProtKB-UniRule"/>
</dbReference>
<dbReference type="Proteomes" id="UP000494256">
    <property type="component" value="Unassembled WGS sequence"/>
</dbReference>
<keyword evidence="8 10" id="KW-1015">Disulfide bond</keyword>
<evidence type="ECO:0000256" key="6">
    <source>
        <dbReference type="ARBA" id="ARBA00023049"/>
    </source>
</evidence>
<feature type="domain" description="Peptidase M12A" evidence="12">
    <location>
        <begin position="41"/>
        <end position="240"/>
    </location>
</feature>
<proteinExistence type="predicted"/>
<feature type="binding site" evidence="10">
    <location>
        <position position="148"/>
    </location>
    <ligand>
        <name>Zn(2+)</name>
        <dbReference type="ChEBI" id="CHEBI:29105"/>
        <note>catalytic</note>
    </ligand>
</feature>
<evidence type="ECO:0000256" key="10">
    <source>
        <dbReference type="PROSITE-ProRule" id="PRU01211"/>
    </source>
</evidence>
<evidence type="ECO:0000256" key="4">
    <source>
        <dbReference type="ARBA" id="ARBA00022801"/>
    </source>
</evidence>
<dbReference type="GO" id="GO:0006508">
    <property type="term" value="P:proteolysis"/>
    <property type="evidence" value="ECO:0007669"/>
    <property type="project" value="UniProtKB-KW"/>
</dbReference>
<evidence type="ECO:0000256" key="3">
    <source>
        <dbReference type="ARBA" id="ARBA00022729"/>
    </source>
</evidence>
<keyword evidence="2 10" id="KW-0479">Metal-binding</keyword>
<dbReference type="PANTHER" id="PTHR10127:SF814">
    <property type="entry name" value="MEPRIN A SUBUNIT BETA"/>
    <property type="match status" value="1"/>
</dbReference>
<keyword evidence="9" id="KW-0325">Glycoprotein</keyword>
<dbReference type="GO" id="GO:0008270">
    <property type="term" value="F:zinc ion binding"/>
    <property type="evidence" value="ECO:0007669"/>
    <property type="project" value="UniProtKB-UniRule"/>
</dbReference>
<dbReference type="EC" id="3.4.24.-" evidence="11"/>
<dbReference type="Pfam" id="PF01400">
    <property type="entry name" value="Astacin"/>
    <property type="match status" value="1"/>
</dbReference>
<comment type="caution">
    <text evidence="10">Lacks conserved residue(s) required for the propagation of feature annotation.</text>
</comment>
<evidence type="ECO:0000256" key="11">
    <source>
        <dbReference type="RuleBase" id="RU361183"/>
    </source>
</evidence>
<dbReference type="Gene3D" id="3.40.390.10">
    <property type="entry name" value="Collagenase (Catalytic Domain)"/>
    <property type="match status" value="1"/>
</dbReference>
<comment type="caution">
    <text evidence="13">The sequence shown here is derived from an EMBL/GenBank/DDBJ whole genome shotgun (WGS) entry which is preliminary data.</text>
</comment>
<dbReference type="InterPro" id="IPR001506">
    <property type="entry name" value="Peptidase_M12A"/>
</dbReference>
<feature type="binding site" evidence="10">
    <location>
        <position position="138"/>
    </location>
    <ligand>
        <name>Zn(2+)</name>
        <dbReference type="ChEBI" id="CHEBI:29105"/>
        <note>catalytic</note>
    </ligand>
</feature>
<feature type="active site" evidence="10">
    <location>
        <position position="139"/>
    </location>
</feature>
<evidence type="ECO:0000256" key="8">
    <source>
        <dbReference type="ARBA" id="ARBA00023157"/>
    </source>
</evidence>
<gene>
    <name evidence="13" type="ORF">APLA_LOCUS15847</name>
</gene>
<dbReference type="InterPro" id="IPR006026">
    <property type="entry name" value="Peptidase_Metallo"/>
</dbReference>
<dbReference type="InterPro" id="IPR024079">
    <property type="entry name" value="MetalloPept_cat_dom_sf"/>
</dbReference>
<dbReference type="CDD" id="cd04280">
    <property type="entry name" value="ZnMc_astacin_like"/>
    <property type="match status" value="1"/>
</dbReference>
<comment type="cofactor">
    <cofactor evidence="10 11">
        <name>Zn(2+)</name>
        <dbReference type="ChEBI" id="CHEBI:29105"/>
    </cofactor>
    <text evidence="10 11">Binds 1 zinc ion per subunit.</text>
</comment>
<keyword evidence="5 10" id="KW-0862">Zinc</keyword>
<keyword evidence="7" id="KW-0865">Zymogen</keyword>
<keyword evidence="4 10" id="KW-0378">Hydrolase</keyword>
<dbReference type="FunFam" id="3.40.390.10:FF:000015">
    <property type="entry name" value="Meprin A subunit"/>
    <property type="match status" value="1"/>
</dbReference>
<evidence type="ECO:0000256" key="7">
    <source>
        <dbReference type="ARBA" id="ARBA00023145"/>
    </source>
</evidence>
<dbReference type="PROSITE" id="PS51864">
    <property type="entry name" value="ASTACIN"/>
    <property type="match status" value="1"/>
</dbReference>
<evidence type="ECO:0000259" key="12">
    <source>
        <dbReference type="PROSITE" id="PS51864"/>
    </source>
</evidence>
<feature type="binding site" evidence="10">
    <location>
        <position position="142"/>
    </location>
    <ligand>
        <name>Zn(2+)</name>
        <dbReference type="ChEBI" id="CHEBI:29105"/>
        <note>catalytic</note>
    </ligand>
</feature>
<dbReference type="EMBL" id="CADEBD010000530">
    <property type="protein sequence ID" value="CAB3257213.1"/>
    <property type="molecule type" value="Genomic_DNA"/>
</dbReference>
<dbReference type="PANTHER" id="PTHR10127">
    <property type="entry name" value="DISCOIDIN, CUB, EGF, LAMININ , AND ZINC METALLOPROTEASE DOMAIN CONTAINING"/>
    <property type="match status" value="1"/>
</dbReference>
<accession>A0A8S1BDY7</accession>
<evidence type="ECO:0000256" key="9">
    <source>
        <dbReference type="ARBA" id="ARBA00023180"/>
    </source>
</evidence>
<evidence type="ECO:0000256" key="2">
    <source>
        <dbReference type="ARBA" id="ARBA00022723"/>
    </source>
</evidence>
<dbReference type="SMART" id="SM00235">
    <property type="entry name" value="ZnMc"/>
    <property type="match status" value="1"/>
</dbReference>
<keyword evidence="1 10" id="KW-0645">Protease</keyword>
<evidence type="ECO:0000256" key="5">
    <source>
        <dbReference type="ARBA" id="ARBA00022833"/>
    </source>
</evidence>
<evidence type="ECO:0000256" key="1">
    <source>
        <dbReference type="ARBA" id="ARBA00022670"/>
    </source>
</evidence>
<feature type="disulfide bond" evidence="10">
    <location>
        <begin position="84"/>
        <end position="239"/>
    </location>
</feature>
<evidence type="ECO:0000313" key="13">
    <source>
        <dbReference type="EMBL" id="CAB3257213.1"/>
    </source>
</evidence>
<dbReference type="PRINTS" id="PR00480">
    <property type="entry name" value="ASTACIN"/>
</dbReference>
<dbReference type="InterPro" id="IPR034035">
    <property type="entry name" value="Astacin-like_dom"/>
</dbReference>
<sequence>MFAEEYGDYFEGDMLLTEAQRKEIENAKISDEDNEDNTPKNGLIYAHLRWPNNTVVYDIVEGDFNKEQKRMFEDGLQEIAGKSCVRFRRRKSKDEYAAILQGKRDGCYSDVGYNKADSKKNQRINLSKNCFVHGTIVHEILHTIGFFHMQSTYDRDDYVTIFWENIETGKESNFAKYTNRTVTDFGLPYDYGSVMHYGEKAFSKNGQNTMTPKKDGAKIGHRKGLSKSDSIKLNRMYNCPKEETTTARETIMDWNFLNGLPKPWQYLH</sequence>
<keyword evidence="6 10" id="KW-0482">Metalloprotease</keyword>
<name>A0A8S1BDY7_ARCPL</name>
<organism evidence="13 14">
    <name type="scientific">Arctia plantaginis</name>
    <name type="common">Wood tiger moth</name>
    <name type="synonym">Phalaena plantaginis</name>
    <dbReference type="NCBI Taxonomy" id="874455"/>
    <lineage>
        <taxon>Eukaryota</taxon>
        <taxon>Metazoa</taxon>
        <taxon>Ecdysozoa</taxon>
        <taxon>Arthropoda</taxon>
        <taxon>Hexapoda</taxon>
        <taxon>Insecta</taxon>
        <taxon>Pterygota</taxon>
        <taxon>Neoptera</taxon>
        <taxon>Endopterygota</taxon>
        <taxon>Lepidoptera</taxon>
        <taxon>Glossata</taxon>
        <taxon>Ditrysia</taxon>
        <taxon>Noctuoidea</taxon>
        <taxon>Erebidae</taxon>
        <taxon>Arctiinae</taxon>
        <taxon>Arctia</taxon>
    </lineage>
</organism>
<protein>
    <recommendedName>
        <fullName evidence="11">Metalloendopeptidase</fullName>
        <ecNumber evidence="11">3.4.24.-</ecNumber>
    </recommendedName>
</protein>
<keyword evidence="3" id="KW-0732">Signal</keyword>
<dbReference type="OrthoDB" id="1926878at2759"/>
<evidence type="ECO:0000313" key="14">
    <source>
        <dbReference type="Proteomes" id="UP000494256"/>
    </source>
</evidence>
<dbReference type="AlphaFoldDB" id="A0A8S1BDY7"/>
<dbReference type="SUPFAM" id="SSF55486">
    <property type="entry name" value="Metalloproteases ('zincins'), catalytic domain"/>
    <property type="match status" value="1"/>
</dbReference>